<comment type="pathway">
    <text evidence="2">Carbohydrate degradation; pentose phosphate pathway; D-ribose 5-phosphate from D-ribulose 5-phosphate (non-oxidative stage): step 1/1.</text>
</comment>
<dbReference type="Pfam" id="PF06026">
    <property type="entry name" value="Rib_5-P_isom_A"/>
    <property type="match status" value="1"/>
</dbReference>
<dbReference type="GO" id="GO:0005737">
    <property type="term" value="C:cytoplasm"/>
    <property type="evidence" value="ECO:0007669"/>
    <property type="project" value="TreeGrafter"/>
</dbReference>
<evidence type="ECO:0000313" key="8">
    <source>
        <dbReference type="Proteomes" id="UP001497525"/>
    </source>
</evidence>
<dbReference type="EMBL" id="CAXLJL010000478">
    <property type="protein sequence ID" value="CAL5138129.1"/>
    <property type="molecule type" value="Genomic_DNA"/>
</dbReference>
<reference evidence="7" key="1">
    <citation type="submission" date="2024-06" db="EMBL/GenBank/DDBJ databases">
        <authorList>
            <person name="Liu X."/>
            <person name="Lenzi L."/>
            <person name="Haldenby T S."/>
            <person name="Uol C."/>
        </authorList>
    </citation>
    <scope>NUCLEOTIDE SEQUENCE</scope>
</reference>
<dbReference type="InterPro" id="IPR004788">
    <property type="entry name" value="Ribose5P_isomerase_type_A"/>
</dbReference>
<comment type="similarity">
    <text evidence="3">Belongs to the ribose 5-phosphate isomerase family.</text>
</comment>
<dbReference type="AlphaFoldDB" id="A0AAV2TN07"/>
<dbReference type="SUPFAM" id="SSF75445">
    <property type="entry name" value="D-ribose-5-phosphate isomerase (RpiA), lid domain"/>
    <property type="match status" value="1"/>
</dbReference>
<dbReference type="FunFam" id="3.30.70.260:FF:000018">
    <property type="entry name" value="Ribose-5-phosphate isomerase A"/>
    <property type="match status" value="1"/>
</dbReference>
<dbReference type="EMBL" id="CAXLJL010000478">
    <property type="protein sequence ID" value="CAL5138130.1"/>
    <property type="molecule type" value="Genomic_DNA"/>
</dbReference>
<keyword evidence="5" id="KW-0413">Isomerase</keyword>
<accession>A0AAV2TN07</accession>
<dbReference type="FunFam" id="3.40.50.1360:FF:000001">
    <property type="entry name" value="Ribose-5-phosphate isomerase A"/>
    <property type="match status" value="1"/>
</dbReference>
<evidence type="ECO:0000256" key="3">
    <source>
        <dbReference type="ARBA" id="ARBA00008088"/>
    </source>
</evidence>
<evidence type="ECO:0000256" key="6">
    <source>
        <dbReference type="ARBA" id="ARBA00029734"/>
    </source>
</evidence>
<dbReference type="SUPFAM" id="SSF100950">
    <property type="entry name" value="NagB/RpiA/CoA transferase-like"/>
    <property type="match status" value="1"/>
</dbReference>
<dbReference type="NCBIfam" id="TIGR00021">
    <property type="entry name" value="rpiA"/>
    <property type="match status" value="1"/>
</dbReference>
<evidence type="ECO:0000256" key="5">
    <source>
        <dbReference type="ARBA" id="ARBA00023235"/>
    </source>
</evidence>
<organism evidence="7 8">
    <name type="scientific">Calicophoron daubneyi</name>
    <name type="common">Rumen fluke</name>
    <name type="synonym">Paramphistomum daubneyi</name>
    <dbReference type="NCBI Taxonomy" id="300641"/>
    <lineage>
        <taxon>Eukaryota</taxon>
        <taxon>Metazoa</taxon>
        <taxon>Spiralia</taxon>
        <taxon>Lophotrochozoa</taxon>
        <taxon>Platyhelminthes</taxon>
        <taxon>Trematoda</taxon>
        <taxon>Digenea</taxon>
        <taxon>Plagiorchiida</taxon>
        <taxon>Pronocephalata</taxon>
        <taxon>Paramphistomoidea</taxon>
        <taxon>Paramphistomidae</taxon>
        <taxon>Calicophoron</taxon>
    </lineage>
</organism>
<dbReference type="PANTHER" id="PTHR11934">
    <property type="entry name" value="RIBOSE-5-PHOSPHATE ISOMERASE"/>
    <property type="match status" value="1"/>
</dbReference>
<dbReference type="NCBIfam" id="NF001924">
    <property type="entry name" value="PRK00702.1"/>
    <property type="match status" value="1"/>
</dbReference>
<comment type="catalytic activity">
    <reaction evidence="1">
        <text>aldehydo-D-ribose 5-phosphate = D-ribulose 5-phosphate</text>
        <dbReference type="Rhea" id="RHEA:14657"/>
        <dbReference type="ChEBI" id="CHEBI:58121"/>
        <dbReference type="ChEBI" id="CHEBI:58273"/>
        <dbReference type="EC" id="5.3.1.6"/>
    </reaction>
</comment>
<dbReference type="GO" id="GO:0004751">
    <property type="term" value="F:ribose-5-phosphate isomerase activity"/>
    <property type="evidence" value="ECO:0007669"/>
    <property type="project" value="UniProtKB-EC"/>
</dbReference>
<name>A0AAV2TN07_CALDB</name>
<dbReference type="GO" id="GO:0009052">
    <property type="term" value="P:pentose-phosphate shunt, non-oxidative branch"/>
    <property type="evidence" value="ECO:0007669"/>
    <property type="project" value="InterPro"/>
</dbReference>
<comment type="caution">
    <text evidence="7">The sequence shown here is derived from an EMBL/GenBank/DDBJ whole genome shotgun (WGS) entry which is preliminary data.</text>
</comment>
<dbReference type="EC" id="5.3.1.6" evidence="4"/>
<evidence type="ECO:0000256" key="4">
    <source>
        <dbReference type="ARBA" id="ARBA00011959"/>
    </source>
</evidence>
<dbReference type="CDD" id="cd01398">
    <property type="entry name" value="RPI_A"/>
    <property type="match status" value="1"/>
</dbReference>
<dbReference type="PANTHER" id="PTHR11934:SF0">
    <property type="entry name" value="RIBOSE-5-PHOSPHATE ISOMERASE"/>
    <property type="match status" value="1"/>
</dbReference>
<protein>
    <recommendedName>
        <fullName evidence="4">ribose-5-phosphate isomerase</fullName>
        <ecNumber evidence="4">5.3.1.6</ecNumber>
    </recommendedName>
    <alternativeName>
        <fullName evidence="6">Phosphoriboisomerase</fullName>
    </alternativeName>
</protein>
<dbReference type="Gene3D" id="3.30.70.260">
    <property type="match status" value="1"/>
</dbReference>
<dbReference type="GO" id="GO:0006014">
    <property type="term" value="P:D-ribose metabolic process"/>
    <property type="evidence" value="ECO:0007669"/>
    <property type="project" value="TreeGrafter"/>
</dbReference>
<evidence type="ECO:0000256" key="2">
    <source>
        <dbReference type="ARBA" id="ARBA00004988"/>
    </source>
</evidence>
<dbReference type="Proteomes" id="UP001497525">
    <property type="component" value="Unassembled WGS sequence"/>
</dbReference>
<gene>
    <name evidence="7" type="ORF">CDAUBV1_LOCUS12746</name>
</gene>
<evidence type="ECO:0000256" key="1">
    <source>
        <dbReference type="ARBA" id="ARBA00001713"/>
    </source>
</evidence>
<proteinExistence type="inferred from homology"/>
<dbReference type="Gene3D" id="3.40.50.1360">
    <property type="match status" value="1"/>
</dbReference>
<sequence>MIRSRLSRQSNFFDNLSSIFRTHPRSSSLKPILIAKMSTVESAKQKAGETAVNDWLKDGQVVGIGSGSTITYAVKAIARRVQNEKLRIKCVPTSFQAKELILENDLELTSLDKHYQIDVAFDGADEVCRDFTIIKGGGGCLLQEKIVASCSRDFIVLIDESKCSETLGSHWTRGLPIEVIPMACKPVQSWIENSLGGKAVLRPAITKMGPQLTDNGNFILDWQFDPKLKHDWPKIGLEILKLPGVVETGLFINMARRIYIGHLDGSLKTWDNSHPTGI</sequence>
<evidence type="ECO:0000313" key="7">
    <source>
        <dbReference type="EMBL" id="CAL5138130.1"/>
    </source>
</evidence>
<dbReference type="InterPro" id="IPR037171">
    <property type="entry name" value="NagB/RpiA_transferase-like"/>
</dbReference>